<accession>A0A4Q9Q4X9</accession>
<evidence type="ECO:0000313" key="1">
    <source>
        <dbReference type="EMBL" id="TBU62402.1"/>
    </source>
</evidence>
<gene>
    <name evidence="1" type="ORF">BD310DRAFT_810849</name>
</gene>
<reference evidence="1 2" key="1">
    <citation type="submission" date="2019-01" db="EMBL/GenBank/DDBJ databases">
        <title>Draft genome sequences of three monokaryotic isolates of the white-rot basidiomycete fungus Dichomitus squalens.</title>
        <authorList>
            <consortium name="DOE Joint Genome Institute"/>
            <person name="Lopez S.C."/>
            <person name="Andreopoulos B."/>
            <person name="Pangilinan J."/>
            <person name="Lipzen A."/>
            <person name="Riley R."/>
            <person name="Ahrendt S."/>
            <person name="Ng V."/>
            <person name="Barry K."/>
            <person name="Daum C."/>
            <person name="Grigoriev I.V."/>
            <person name="Hilden K.S."/>
            <person name="Makela M.R."/>
            <person name="de Vries R.P."/>
        </authorList>
    </citation>
    <scope>NUCLEOTIDE SEQUENCE [LARGE SCALE GENOMIC DNA]</scope>
    <source>
        <strain evidence="1 2">CBS 464.89</strain>
    </source>
</reference>
<proteinExistence type="predicted"/>
<organism evidence="1 2">
    <name type="scientific">Dichomitus squalens</name>
    <dbReference type="NCBI Taxonomy" id="114155"/>
    <lineage>
        <taxon>Eukaryota</taxon>
        <taxon>Fungi</taxon>
        <taxon>Dikarya</taxon>
        <taxon>Basidiomycota</taxon>
        <taxon>Agaricomycotina</taxon>
        <taxon>Agaricomycetes</taxon>
        <taxon>Polyporales</taxon>
        <taxon>Polyporaceae</taxon>
        <taxon>Dichomitus</taxon>
    </lineage>
</organism>
<dbReference type="Proteomes" id="UP000292082">
    <property type="component" value="Unassembled WGS sequence"/>
</dbReference>
<name>A0A4Q9Q4X9_9APHY</name>
<sequence>ALQSKSSKSMPCHTSRTENAYWDAILVGFNPLSGETERPCCTSRASSSMPSHCTSVPPSSRRLCQAPVGASNCAHARTDG</sequence>
<evidence type="ECO:0000313" key="2">
    <source>
        <dbReference type="Proteomes" id="UP000292082"/>
    </source>
</evidence>
<keyword evidence="2" id="KW-1185">Reference proteome</keyword>
<protein>
    <submittedName>
        <fullName evidence="1">Uncharacterized protein</fullName>
    </submittedName>
</protein>
<dbReference type="AlphaFoldDB" id="A0A4Q9Q4X9"/>
<dbReference type="EMBL" id="ML145093">
    <property type="protein sequence ID" value="TBU62402.1"/>
    <property type="molecule type" value="Genomic_DNA"/>
</dbReference>
<feature type="non-terminal residue" evidence="1">
    <location>
        <position position="1"/>
    </location>
</feature>